<keyword evidence="2" id="KW-1185">Reference proteome</keyword>
<gene>
    <name evidence="1" type="ORF">FVP60_05700</name>
</gene>
<dbReference type="PANTHER" id="PTHR13812">
    <property type="entry name" value="KETIMINE REDUCTASE MU-CRYSTALLIN"/>
    <property type="match status" value="1"/>
</dbReference>
<evidence type="ECO:0000313" key="1">
    <source>
        <dbReference type="EMBL" id="TXK06446.1"/>
    </source>
</evidence>
<dbReference type="SUPFAM" id="SSF51735">
    <property type="entry name" value="NAD(P)-binding Rossmann-fold domains"/>
    <property type="match status" value="1"/>
</dbReference>
<dbReference type="GO" id="GO:0005737">
    <property type="term" value="C:cytoplasm"/>
    <property type="evidence" value="ECO:0007669"/>
    <property type="project" value="TreeGrafter"/>
</dbReference>
<dbReference type="Proteomes" id="UP000321196">
    <property type="component" value="Unassembled WGS sequence"/>
</dbReference>
<organism evidence="1 2">
    <name type="scientific">Microbacterium mitrae</name>
    <dbReference type="NCBI Taxonomy" id="664640"/>
    <lineage>
        <taxon>Bacteria</taxon>
        <taxon>Bacillati</taxon>
        <taxon>Actinomycetota</taxon>
        <taxon>Actinomycetes</taxon>
        <taxon>Micrococcales</taxon>
        <taxon>Microbacteriaceae</taxon>
        <taxon>Microbacterium</taxon>
    </lineage>
</organism>
<dbReference type="InterPro" id="IPR003462">
    <property type="entry name" value="ODC_Mu_crystall"/>
</dbReference>
<dbReference type="Pfam" id="PF02423">
    <property type="entry name" value="OCD_Mu_crystall"/>
    <property type="match status" value="1"/>
</dbReference>
<dbReference type="Gene3D" id="3.40.50.720">
    <property type="entry name" value="NAD(P)-binding Rossmann-like Domain"/>
    <property type="match status" value="1"/>
</dbReference>
<evidence type="ECO:0000313" key="2">
    <source>
        <dbReference type="Proteomes" id="UP000321196"/>
    </source>
</evidence>
<dbReference type="AlphaFoldDB" id="A0A5C8HQQ0"/>
<dbReference type="PANTHER" id="PTHR13812:SF19">
    <property type="entry name" value="KETIMINE REDUCTASE MU-CRYSTALLIN"/>
    <property type="match status" value="1"/>
</dbReference>
<dbReference type="InterPro" id="IPR023401">
    <property type="entry name" value="ODC_N"/>
</dbReference>
<dbReference type="InterPro" id="IPR036291">
    <property type="entry name" value="NAD(P)-bd_dom_sf"/>
</dbReference>
<sequence>MASMPDVITDLILVDGAQLTGRVSMRAAITAIGDALRGGFDPENDLPRSIQDVTNGQLLLMPAALDGSVGQKFATVAPSNPARGRERIQALYILVDAETLTPTAIIDGTALTSLRTPAVSAAPVDLLASSDAGDLVIFGTGPQAVRHVEAMQAIRQLRTVRFIGRDAGRVGDAVRAAEQYAPAADIVPGTIDDVRRADLIVCATSATDPLFAAELVRDDATVVAIGSHEPEKAELDPQLLGRSQVVVESRRVAATEAGDVIRAVAAGTMAAADAVTMSELFTGVARAATDRPRVVKTCGMGWQDLVVARLAI</sequence>
<comment type="caution">
    <text evidence="1">The sequence shown here is derived from an EMBL/GenBank/DDBJ whole genome shotgun (WGS) entry which is preliminary data.</text>
</comment>
<dbReference type="EMBL" id="VRSW01000001">
    <property type="protein sequence ID" value="TXK06446.1"/>
    <property type="molecule type" value="Genomic_DNA"/>
</dbReference>
<dbReference type="OrthoDB" id="4311033at2"/>
<reference evidence="1 2" key="1">
    <citation type="submission" date="2019-08" db="EMBL/GenBank/DDBJ databases">
        <authorList>
            <person name="Dong K."/>
        </authorList>
    </citation>
    <scope>NUCLEOTIDE SEQUENCE [LARGE SCALE GENOMIC DNA]</scope>
    <source>
        <strain evidence="1 2">M4-8</strain>
    </source>
</reference>
<dbReference type="PIRSF" id="PIRSF001439">
    <property type="entry name" value="CryM"/>
    <property type="match status" value="1"/>
</dbReference>
<protein>
    <submittedName>
        <fullName evidence="1">Ornithine cyclodeaminase family protein</fullName>
    </submittedName>
</protein>
<proteinExistence type="predicted"/>
<name>A0A5C8HQQ0_9MICO</name>
<accession>A0A5C8HQQ0</accession>
<dbReference type="Gene3D" id="3.30.1780.10">
    <property type="entry name" value="ornithine cyclodeaminase, domain 1"/>
    <property type="match status" value="1"/>
</dbReference>